<dbReference type="AlphaFoldDB" id="A0A9D7AIE3"/>
<evidence type="ECO:0000313" key="4">
    <source>
        <dbReference type="Proteomes" id="UP000807542"/>
    </source>
</evidence>
<evidence type="ECO:0000313" key="5">
    <source>
        <dbReference type="Proteomes" id="UP001296969"/>
    </source>
</evidence>
<dbReference type="Proteomes" id="UP000807542">
    <property type="component" value="Unassembled WGS sequence"/>
</dbReference>
<name>A0A9D7AIE3_9GAMM</name>
<dbReference type="Pfam" id="PF12760">
    <property type="entry name" value="Zn_ribbon_IS1595"/>
    <property type="match status" value="1"/>
</dbReference>
<dbReference type="InterPro" id="IPR024445">
    <property type="entry name" value="Tnp_ISXO2-like"/>
</dbReference>
<feature type="domain" description="ISXO2-like transposase" evidence="1">
    <location>
        <begin position="139"/>
        <end position="289"/>
    </location>
</feature>
<gene>
    <name evidence="3" type="ORF">I2492_09975</name>
    <name evidence="2" type="ORF">I2493_11410</name>
</gene>
<dbReference type="PANTHER" id="PTHR47163">
    <property type="entry name" value="DDE_TNP_IS1595 DOMAIN-CONTAINING PROTEIN"/>
    <property type="match status" value="1"/>
</dbReference>
<dbReference type="Proteomes" id="UP001296969">
    <property type="component" value="Unassembled WGS sequence"/>
</dbReference>
<dbReference type="Pfam" id="PF12762">
    <property type="entry name" value="DDE_Tnp_IS1595"/>
    <property type="match status" value="1"/>
</dbReference>
<protein>
    <submittedName>
        <fullName evidence="3">IS1595 family transposase</fullName>
    </submittedName>
</protein>
<dbReference type="InterPro" id="IPR053164">
    <property type="entry name" value="IS1016-like_transposase"/>
</dbReference>
<proteinExistence type="predicted"/>
<comment type="caution">
    <text evidence="3">The sequence shown here is derived from an EMBL/GenBank/DDBJ whole genome shotgun (WGS) entry which is preliminary data.</text>
</comment>
<dbReference type="EMBL" id="JADRCP010000002">
    <property type="protein sequence ID" value="MBK5176650.1"/>
    <property type="molecule type" value="Genomic_DNA"/>
</dbReference>
<organism evidence="3 4">
    <name type="scientific">Limnobaculum xujianqingii</name>
    <dbReference type="NCBI Taxonomy" id="2738837"/>
    <lineage>
        <taxon>Bacteria</taxon>
        <taxon>Pseudomonadati</taxon>
        <taxon>Pseudomonadota</taxon>
        <taxon>Gammaproteobacteria</taxon>
        <taxon>Enterobacterales</taxon>
        <taxon>Budviciaceae</taxon>
        <taxon>Limnobaculum</taxon>
    </lineage>
</organism>
<evidence type="ECO:0000313" key="3">
    <source>
        <dbReference type="EMBL" id="MBK5176650.1"/>
    </source>
</evidence>
<dbReference type="EMBL" id="JADRCQ010000002">
    <property type="protein sequence ID" value="MBK5073619.1"/>
    <property type="molecule type" value="Genomic_DNA"/>
</dbReference>
<sequence length="331" mass="38409">MSQHFLLSSKAKTLSVVQVMNMTDEDAFNLLKTLRWGENEENIYCPLCGHIHKPYKIASRKQWRCKECLHTFSVTSGTIFAHHRLPIKIYLAAIALFVNAVKGISSLQLSRYLGVHYRTAYVLSHKIRESLMVHRDTELLKGEIHIDGAYVHSSIRQKNKKSDRVDRRLAENQPKDKRCVLVMRQGTEKTRTFVIPSEEENAIISLVKKNVDLSSTICADEHRAYNILHGKYDTKRVNHSQEYRSDEGVTNNYAESYFSRFRRMLVGQIHKVSNRYLNEYANEIAYREDMRAKPNGEIFNDILSKCLNTKPSHHWCGYGYKNKLIQEALSV</sequence>
<dbReference type="SMART" id="SM01126">
    <property type="entry name" value="DDE_Tnp_IS1595"/>
    <property type="match status" value="1"/>
</dbReference>
<evidence type="ECO:0000313" key="2">
    <source>
        <dbReference type="EMBL" id="MBK5073619.1"/>
    </source>
</evidence>
<dbReference type="RefSeq" id="WP_228398414.1">
    <property type="nucleotide sequence ID" value="NZ_JADRCP010000002.1"/>
</dbReference>
<dbReference type="PANTHER" id="PTHR47163:SF2">
    <property type="entry name" value="SI:DKEY-17M8.2"/>
    <property type="match status" value="1"/>
</dbReference>
<evidence type="ECO:0000259" key="1">
    <source>
        <dbReference type="SMART" id="SM01126"/>
    </source>
</evidence>
<accession>A0A9D7AIE3</accession>
<keyword evidence="5" id="KW-1185">Reference proteome</keyword>
<reference evidence="3 5" key="1">
    <citation type="submission" date="2020-11" db="EMBL/GenBank/DDBJ databases">
        <title>Insectihabitans protaetiae gen. nov. sp. nov. and Insectihabitans allomyrinae sp. nov., isolated from larvae of Protaetia brevitarsis seulensis and Allomyrina dichotoma, respectively.</title>
        <authorList>
            <person name="Lee S.D."/>
            <person name="Byeon Y.-S."/>
            <person name="Kim S.-M."/>
            <person name="Yang H.L."/>
            <person name="Kim I.S."/>
        </authorList>
    </citation>
    <scope>NUCLEOTIDE SEQUENCE</scope>
    <source>
        <strain evidence="3">CWB-B4</strain>
        <strain evidence="2 5">CWB-B43</strain>
    </source>
</reference>
<dbReference type="NCBIfam" id="NF033547">
    <property type="entry name" value="transpos_IS1595"/>
    <property type="match status" value="1"/>
</dbReference>
<dbReference type="InterPro" id="IPR024442">
    <property type="entry name" value="Transposase_Zn_ribbon"/>
</dbReference>